<dbReference type="PROSITE" id="PS00018">
    <property type="entry name" value="EF_HAND_1"/>
    <property type="match status" value="2"/>
</dbReference>
<dbReference type="CDD" id="cd00051">
    <property type="entry name" value="EFh"/>
    <property type="match status" value="1"/>
</dbReference>
<sequence>MQSSLPPLNATTSVYSCGSTERHFIREFDNTNSCLPDIFKSGRIYGYKDIARGVDRGMRAGMKQSEGKLKGGKGNPPMDSMSMWSSSGDSSFGGDLWLEDSSTGHMATIRKVVIEGKCTVEVYGLLRTCNGGSSWEGRVELRLWGYLWAILEHAPSNSAAMSTSYSALSVLEKEDSRVCARHHSVEQRLRALAVLEDKHRRYLEKIHELRESAREDAAKLRDRLKSIRKEGMEIRAMNRSHGSRDHHISVPNLLELAPLDGRLALENVKPNEEDGGDGSCDVAGTILHDMYRRISPHIRGKSHTQLARRRSGKSEEFANYRRRSVIGVSQAGVDLPMLERLARITRWLNSNSGKWGPSAQPGALNVKALMTMTPRGALRKVLEVRCGSLKKAYQSLDLNGNGEVSLHEFEDGLKSLGVPWADITGTGKFRTVFKLFDENDTGEVNLVEFLGVRPHPTRWEDMTDEQKWHHYTRGVCDMLPSAAVATTMMDGCYRNKRRLSGDRTAAWKANAPSPYATLARIRAMEDSRHFVKMRFRSGDHTVTKKYVKVGTDLRSLRNERQAAKQRMEDSRRRCDAMIHEMGHYRKDIGKASKELYTSLVASADLNAEMFNEAGDKKSKNKFVDRAEKNRRALERRRTEAADHLNAHSGGGSVFEANRQRCFDAEAIDKVHIFMNLEAELSPREREVRKVAKEYDIPLIDAEDVCPGDSSLMNRAQFETLILHLLKDAISMWANQSFSSLLGNTAAAADPSREATPEDQDTPRHEDDISIMEALWTLHRSPDAASINNLLDVLQDAPSAVIDRWLLQIFCALVNAAGDFKDALRRLCGVSPYISLTLLGLAQVAAQDGHAADLAEVWVNEDDTEDPSVTCMDLVRQLGDISTHVATLPFAQRKEVLEWRLRKVKLSKGFWLLFDTWQDISELDLPRSFLLSEWSSSAPFHVCVRLQDDEQSVPEGQAEINGVPTVGSLAGRSGGGVLYPRSILCLAPKRSRKSASTGSRGSSSSPSKQPPRRSTSARPSAAAIVLSEASCALPSGRRLISVVAKAGSAHILQERLALSMIAWARARWMECPRGSLERSLGEAVKLYRVFSTTSGGVVEAIPNAVSLDALKKAYDGEQWGSLRAHFEDRWPGGGSKKGGADTALDMFCRSMAAYSAICYVLGVRDRHNANILLCDNGSICHVDFGFFLTNSPGNVAFEPSFKLTEELVEALGGESSRRFGVFREMVVRGCIVLRREIDTLKSMIELLFPASADGWWLGPKLPCFAQGKEQTLVQMDQRLRIELTEKAFREYLLELIDQSVANWRSSMSSPPQRPSSAEPIFPPEPLVPRHVLESLLCDRSSALVSRVPLSDEALRRLSFELEALSTKLASEALSCCKERVRGMCQEGEGSNSDAMIDGGAAEEDDLMRELEKGDDSSPNQMPKNEHRLTLEDVVMAAKSLSMVLPSSVQEQLAHG</sequence>
<keyword evidence="1" id="KW-0808">Transferase</keyword>
<dbReference type="EMBL" id="JAAPAO010000001">
    <property type="protein sequence ID" value="KAF4678354.1"/>
    <property type="molecule type" value="Genomic_DNA"/>
</dbReference>
<dbReference type="PROSITE" id="PS50222">
    <property type="entry name" value="EF_HAND_2"/>
    <property type="match status" value="1"/>
</dbReference>
<feature type="coiled-coil region" evidence="4">
    <location>
        <begin position="616"/>
        <end position="643"/>
    </location>
</feature>
<dbReference type="GO" id="GO:0016020">
    <property type="term" value="C:membrane"/>
    <property type="evidence" value="ECO:0007669"/>
    <property type="project" value="TreeGrafter"/>
</dbReference>
<dbReference type="InterPro" id="IPR018247">
    <property type="entry name" value="EF_Hand_1_Ca_BS"/>
</dbReference>
<accession>A0A7J6N3X5</accession>
<dbReference type="SMART" id="SM00146">
    <property type="entry name" value="PI3Kc"/>
    <property type="match status" value="1"/>
</dbReference>
<dbReference type="InterPro" id="IPR000403">
    <property type="entry name" value="PI3/4_kinase_cat_dom"/>
</dbReference>
<name>A0A7J6N3X5_PERCH</name>
<proteinExistence type="predicted"/>
<dbReference type="InterPro" id="IPR011009">
    <property type="entry name" value="Kinase-like_dom_sf"/>
</dbReference>
<dbReference type="GO" id="GO:0005509">
    <property type="term" value="F:calcium ion binding"/>
    <property type="evidence" value="ECO:0007669"/>
    <property type="project" value="InterPro"/>
</dbReference>
<feature type="coiled-coil region" evidence="4">
    <location>
        <begin position="553"/>
        <end position="580"/>
    </location>
</feature>
<evidence type="ECO:0000256" key="4">
    <source>
        <dbReference type="SAM" id="Coils"/>
    </source>
</evidence>
<dbReference type="OrthoDB" id="434309at2759"/>
<dbReference type="InterPro" id="IPR002048">
    <property type="entry name" value="EF_hand_dom"/>
</dbReference>
<evidence type="ECO:0000313" key="8">
    <source>
        <dbReference type="EMBL" id="KAF4678354.1"/>
    </source>
</evidence>
<evidence type="ECO:0000256" key="3">
    <source>
        <dbReference type="ARBA" id="ARBA00022837"/>
    </source>
</evidence>
<evidence type="ECO:0000259" key="7">
    <source>
        <dbReference type="PROSITE" id="PS50290"/>
    </source>
</evidence>
<dbReference type="SUPFAM" id="SSF56112">
    <property type="entry name" value="Protein kinase-like (PK-like)"/>
    <property type="match status" value="1"/>
</dbReference>
<dbReference type="PANTHER" id="PTHR10048:SF22">
    <property type="entry name" value="PHOSPHATIDYLINOSITOL 4-KINASE BETA"/>
    <property type="match status" value="1"/>
</dbReference>
<keyword evidence="9" id="KW-1185">Reference proteome</keyword>
<evidence type="ECO:0000256" key="2">
    <source>
        <dbReference type="ARBA" id="ARBA00022777"/>
    </source>
</evidence>
<feature type="domain" description="EF-hand" evidence="6">
    <location>
        <begin position="389"/>
        <end position="419"/>
    </location>
</feature>
<evidence type="ECO:0000313" key="9">
    <source>
        <dbReference type="Proteomes" id="UP000591131"/>
    </source>
</evidence>
<dbReference type="SMART" id="SM00054">
    <property type="entry name" value="EFh"/>
    <property type="match status" value="2"/>
</dbReference>
<feature type="coiled-coil region" evidence="4">
    <location>
        <begin position="192"/>
        <end position="230"/>
    </location>
</feature>
<gene>
    <name evidence="8" type="primary">PI4KB_1</name>
    <name evidence="8" type="ORF">FOL47_000083</name>
</gene>
<reference evidence="8 9" key="1">
    <citation type="submission" date="2020-04" db="EMBL/GenBank/DDBJ databases">
        <title>Perkinsus chesapeaki whole genome sequence.</title>
        <authorList>
            <person name="Bogema D.R."/>
        </authorList>
    </citation>
    <scope>NUCLEOTIDE SEQUENCE [LARGE SCALE GENOMIC DNA]</scope>
    <source>
        <strain evidence="8">ATCC PRA-425</strain>
    </source>
</reference>
<dbReference type="GO" id="GO:0046854">
    <property type="term" value="P:phosphatidylinositol phosphate biosynthetic process"/>
    <property type="evidence" value="ECO:0007669"/>
    <property type="project" value="InterPro"/>
</dbReference>
<dbReference type="GO" id="GO:0004430">
    <property type="term" value="F:1-phosphatidylinositol 4-kinase activity"/>
    <property type="evidence" value="ECO:0007669"/>
    <property type="project" value="TreeGrafter"/>
</dbReference>
<dbReference type="InterPro" id="IPR015433">
    <property type="entry name" value="PI3/4_kinase"/>
</dbReference>
<dbReference type="Pfam" id="PF00454">
    <property type="entry name" value="PI3_PI4_kinase"/>
    <property type="match status" value="1"/>
</dbReference>
<dbReference type="InterPro" id="IPR011992">
    <property type="entry name" value="EF-hand-dom_pair"/>
</dbReference>
<protein>
    <submittedName>
        <fullName evidence="8">Phosphatidylinositol 4-kinase beta</fullName>
    </submittedName>
</protein>
<feature type="domain" description="PI3K/PI4K catalytic" evidence="7">
    <location>
        <begin position="997"/>
        <end position="1303"/>
    </location>
</feature>
<dbReference type="PANTHER" id="PTHR10048">
    <property type="entry name" value="PHOSPHATIDYLINOSITOL KINASE"/>
    <property type="match status" value="1"/>
</dbReference>
<organism evidence="8 9">
    <name type="scientific">Perkinsus chesapeaki</name>
    <name type="common">Clam parasite</name>
    <name type="synonym">Perkinsus andrewsi</name>
    <dbReference type="NCBI Taxonomy" id="330153"/>
    <lineage>
        <taxon>Eukaryota</taxon>
        <taxon>Sar</taxon>
        <taxon>Alveolata</taxon>
        <taxon>Perkinsozoa</taxon>
        <taxon>Perkinsea</taxon>
        <taxon>Perkinsida</taxon>
        <taxon>Perkinsidae</taxon>
        <taxon>Perkinsus</taxon>
    </lineage>
</organism>
<evidence type="ECO:0000256" key="5">
    <source>
        <dbReference type="SAM" id="MobiDB-lite"/>
    </source>
</evidence>
<keyword evidence="4" id="KW-0175">Coiled coil</keyword>
<keyword evidence="3" id="KW-0106">Calcium</keyword>
<evidence type="ECO:0000256" key="1">
    <source>
        <dbReference type="ARBA" id="ARBA00022679"/>
    </source>
</evidence>
<dbReference type="Proteomes" id="UP000591131">
    <property type="component" value="Unassembled WGS sequence"/>
</dbReference>
<evidence type="ECO:0000259" key="6">
    <source>
        <dbReference type="PROSITE" id="PS50222"/>
    </source>
</evidence>
<dbReference type="PROSITE" id="PS50290">
    <property type="entry name" value="PI3_4_KINASE_3"/>
    <property type="match status" value="1"/>
</dbReference>
<dbReference type="GO" id="GO:0048015">
    <property type="term" value="P:phosphatidylinositol-mediated signaling"/>
    <property type="evidence" value="ECO:0007669"/>
    <property type="project" value="TreeGrafter"/>
</dbReference>
<feature type="region of interest" description="Disordered" evidence="5">
    <location>
        <begin position="988"/>
        <end position="1018"/>
    </location>
</feature>
<dbReference type="Gene3D" id="1.10.238.10">
    <property type="entry name" value="EF-hand"/>
    <property type="match status" value="1"/>
</dbReference>
<dbReference type="Gene3D" id="1.10.1070.11">
    <property type="entry name" value="Phosphatidylinositol 3-/4-kinase, catalytic domain"/>
    <property type="match status" value="1"/>
</dbReference>
<feature type="compositionally biased region" description="Low complexity" evidence="5">
    <location>
        <begin position="993"/>
        <end position="1018"/>
    </location>
</feature>
<dbReference type="GO" id="GO:0005737">
    <property type="term" value="C:cytoplasm"/>
    <property type="evidence" value="ECO:0007669"/>
    <property type="project" value="TreeGrafter"/>
</dbReference>
<dbReference type="SUPFAM" id="SSF47473">
    <property type="entry name" value="EF-hand"/>
    <property type="match status" value="1"/>
</dbReference>
<dbReference type="InterPro" id="IPR036940">
    <property type="entry name" value="PI3/4_kinase_cat_sf"/>
</dbReference>
<keyword evidence="2 8" id="KW-0418">Kinase</keyword>
<comment type="caution">
    <text evidence="8">The sequence shown here is derived from an EMBL/GenBank/DDBJ whole genome shotgun (WGS) entry which is preliminary data.</text>
</comment>